<gene>
    <name evidence="2" type="primary">Vigan.11G158000</name>
    <name evidence="2" type="ORF">VIGAN_11158000</name>
</gene>
<feature type="region of interest" description="Disordered" evidence="1">
    <location>
        <begin position="22"/>
        <end position="44"/>
    </location>
</feature>
<dbReference type="AlphaFoldDB" id="A0A0S3TAU8"/>
<keyword evidence="3" id="KW-1185">Reference proteome</keyword>
<dbReference type="Proteomes" id="UP000291084">
    <property type="component" value="Chromosome 11"/>
</dbReference>
<proteinExistence type="predicted"/>
<reference evidence="2 3" key="1">
    <citation type="journal article" date="2015" name="Sci. Rep.">
        <title>The power of single molecule real-time sequencing technology in the de novo assembly of a eukaryotic genome.</title>
        <authorList>
            <person name="Sakai H."/>
            <person name="Naito K."/>
            <person name="Ogiso-Tanaka E."/>
            <person name="Takahashi Y."/>
            <person name="Iseki K."/>
            <person name="Muto C."/>
            <person name="Satou K."/>
            <person name="Teruya K."/>
            <person name="Shiroma A."/>
            <person name="Shimoji M."/>
            <person name="Hirano T."/>
            <person name="Itoh T."/>
            <person name="Kaga A."/>
            <person name="Tomooka N."/>
        </authorList>
    </citation>
    <scope>NUCLEOTIDE SEQUENCE [LARGE SCALE GENOMIC DNA]</scope>
    <source>
        <strain evidence="3">cv. Shumari</strain>
    </source>
</reference>
<name>A0A0S3TAU8_PHAAN</name>
<dbReference type="EMBL" id="AP015044">
    <property type="protein sequence ID" value="BAU02140.1"/>
    <property type="molecule type" value="Genomic_DNA"/>
</dbReference>
<feature type="non-terminal residue" evidence="2">
    <location>
        <position position="1"/>
    </location>
</feature>
<evidence type="ECO:0000256" key="1">
    <source>
        <dbReference type="SAM" id="MobiDB-lite"/>
    </source>
</evidence>
<evidence type="ECO:0000313" key="3">
    <source>
        <dbReference type="Proteomes" id="UP000291084"/>
    </source>
</evidence>
<organism evidence="2 3">
    <name type="scientific">Vigna angularis var. angularis</name>
    <dbReference type="NCBI Taxonomy" id="157739"/>
    <lineage>
        <taxon>Eukaryota</taxon>
        <taxon>Viridiplantae</taxon>
        <taxon>Streptophyta</taxon>
        <taxon>Embryophyta</taxon>
        <taxon>Tracheophyta</taxon>
        <taxon>Spermatophyta</taxon>
        <taxon>Magnoliopsida</taxon>
        <taxon>eudicotyledons</taxon>
        <taxon>Gunneridae</taxon>
        <taxon>Pentapetalae</taxon>
        <taxon>rosids</taxon>
        <taxon>fabids</taxon>
        <taxon>Fabales</taxon>
        <taxon>Fabaceae</taxon>
        <taxon>Papilionoideae</taxon>
        <taxon>50 kb inversion clade</taxon>
        <taxon>NPAAA clade</taxon>
        <taxon>indigoferoid/millettioid clade</taxon>
        <taxon>Phaseoleae</taxon>
        <taxon>Vigna</taxon>
    </lineage>
</organism>
<accession>A0A0S3TAU8</accession>
<evidence type="ECO:0000313" key="2">
    <source>
        <dbReference type="EMBL" id="BAU02140.1"/>
    </source>
</evidence>
<sequence>YNHIFFHLQPLFPSVNLTSSPSPIPHGLTSDPHDQHSTPLTAQQSSLFTQPLTQAFTLEHLIHNPILFITFDL</sequence>
<protein>
    <submittedName>
        <fullName evidence="2">Uncharacterized protein</fullName>
    </submittedName>
</protein>